<name>A0A0R3ML23_9BRAD</name>
<evidence type="ECO:0000313" key="2">
    <source>
        <dbReference type="Proteomes" id="UP000052023"/>
    </source>
</evidence>
<proteinExistence type="predicted"/>
<dbReference type="AlphaFoldDB" id="A0A0R3ML23"/>
<protein>
    <submittedName>
        <fullName evidence="1">Uncharacterized protein</fullName>
    </submittedName>
</protein>
<comment type="caution">
    <text evidence="1">The sequence shown here is derived from an EMBL/GenBank/DDBJ whole genome shotgun (WGS) entry which is preliminary data.</text>
</comment>
<keyword evidence="2" id="KW-1185">Reference proteome</keyword>
<evidence type="ECO:0000313" key="1">
    <source>
        <dbReference type="EMBL" id="KRR18879.1"/>
    </source>
</evidence>
<organism evidence="1 2">
    <name type="scientific">Bradyrhizobium retamae</name>
    <dbReference type="NCBI Taxonomy" id="1300035"/>
    <lineage>
        <taxon>Bacteria</taxon>
        <taxon>Pseudomonadati</taxon>
        <taxon>Pseudomonadota</taxon>
        <taxon>Alphaproteobacteria</taxon>
        <taxon>Hyphomicrobiales</taxon>
        <taxon>Nitrobacteraceae</taxon>
        <taxon>Bradyrhizobium</taxon>
    </lineage>
</organism>
<reference evidence="1 2" key="1">
    <citation type="submission" date="2014-03" db="EMBL/GenBank/DDBJ databases">
        <title>Bradyrhizobium valentinum sp. nov., isolated from effective nodules of Lupinus mariae-josephae, a lupine endemic of basic-lime soils in Eastern Spain.</title>
        <authorList>
            <person name="Duran D."/>
            <person name="Rey L."/>
            <person name="Navarro A."/>
            <person name="Busquets A."/>
            <person name="Imperial J."/>
            <person name="Ruiz-Argueso T."/>
        </authorList>
    </citation>
    <scope>NUCLEOTIDE SEQUENCE [LARGE SCALE GENOMIC DNA]</scope>
    <source>
        <strain evidence="1 2">Ro19</strain>
    </source>
</reference>
<gene>
    <name evidence="1" type="ORF">CQ13_09525</name>
</gene>
<accession>A0A0R3ML23</accession>
<dbReference type="Proteomes" id="UP000052023">
    <property type="component" value="Unassembled WGS sequence"/>
</dbReference>
<dbReference type="EMBL" id="LLYA01000192">
    <property type="protein sequence ID" value="KRR18879.1"/>
    <property type="molecule type" value="Genomic_DNA"/>
</dbReference>
<sequence>MELTARQECLETMPRSITQAAAADSDNWLVSETTSPVDYSPVVVATTSSRSGSDSATMQLSIHCRGGRTELVITGPAVSRSAEEYLISYRINDDLPVQLPAARPSFGVGAAPRGDMVRMLQSLPDEGEFAVRLSSRTGVASEGHFLLGGLRTVREKLATACKWPHAVARPRS</sequence>